<evidence type="ECO:0000313" key="2">
    <source>
        <dbReference type="EMBL" id="AOJ05277.1"/>
    </source>
</evidence>
<evidence type="ECO:0000256" key="1">
    <source>
        <dbReference type="SAM" id="MobiDB-lite"/>
    </source>
</evidence>
<feature type="compositionally biased region" description="Basic and acidic residues" evidence="1">
    <location>
        <begin position="53"/>
        <end position="64"/>
    </location>
</feature>
<feature type="region of interest" description="Disordered" evidence="1">
    <location>
        <begin position="53"/>
        <end position="72"/>
    </location>
</feature>
<name>A0A1B4FNM4_9BURK</name>
<gene>
    <name evidence="2" type="ORF">WS70_26620</name>
</gene>
<dbReference type="EMBL" id="CP013387">
    <property type="protein sequence ID" value="AOJ05277.1"/>
    <property type="molecule type" value="Genomic_DNA"/>
</dbReference>
<protein>
    <submittedName>
        <fullName evidence="2">Uncharacterized protein</fullName>
    </submittedName>
</protein>
<reference evidence="2 3" key="1">
    <citation type="submission" date="2015-12" db="EMBL/GenBank/DDBJ databases">
        <title>Diversity of Burkholderia near neighbor genomes.</title>
        <authorList>
            <person name="Sahl J."/>
            <person name="Wagner D."/>
            <person name="Keim P."/>
        </authorList>
    </citation>
    <scope>NUCLEOTIDE SEQUENCE [LARGE SCALE GENOMIC DNA]</scope>
    <source>
        <strain evidence="2 3">BDU6</strain>
    </source>
</reference>
<evidence type="ECO:0000313" key="3">
    <source>
        <dbReference type="Proteomes" id="UP000062519"/>
    </source>
</evidence>
<dbReference type="AlphaFoldDB" id="A0A1B4FNM4"/>
<sequence>MKMHCVSIFRAGDAWRVVAACGLRLAACGLRLAACGLRLAGGYVKRVAMSERNDAAPTHDDNEQRLAYASSS</sequence>
<keyword evidence="3" id="KW-1185">Reference proteome</keyword>
<organism evidence="2 3">
    <name type="scientific">Burkholderia mayonis</name>
    <dbReference type="NCBI Taxonomy" id="1385591"/>
    <lineage>
        <taxon>Bacteria</taxon>
        <taxon>Pseudomonadati</taxon>
        <taxon>Pseudomonadota</taxon>
        <taxon>Betaproteobacteria</taxon>
        <taxon>Burkholderiales</taxon>
        <taxon>Burkholderiaceae</taxon>
        <taxon>Burkholderia</taxon>
        <taxon>pseudomallei group</taxon>
    </lineage>
</organism>
<accession>A0A1B4FNM4</accession>
<proteinExistence type="predicted"/>
<dbReference type="Proteomes" id="UP000062519">
    <property type="component" value="Chromosome 2"/>
</dbReference>
<dbReference type="KEGG" id="buu:WS70_26620"/>